<comment type="caution">
    <text evidence="13">The sequence shown here is derived from an EMBL/GenBank/DDBJ whole genome shotgun (WGS) entry which is preliminary data.</text>
</comment>
<evidence type="ECO:0000256" key="7">
    <source>
        <dbReference type="ARBA" id="ARBA00023098"/>
    </source>
</evidence>
<keyword evidence="3" id="KW-0812">Transmembrane</keyword>
<evidence type="ECO:0000256" key="11">
    <source>
        <dbReference type="ARBA" id="ARBA00082544"/>
    </source>
</evidence>
<evidence type="ECO:0000256" key="2">
    <source>
        <dbReference type="ARBA" id="ARBA00006484"/>
    </source>
</evidence>
<reference evidence="13" key="1">
    <citation type="submission" date="2022-07" db="EMBL/GenBank/DDBJ databases">
        <title>Genome analysis of Parmales, a sister group of diatoms, reveals the evolutionary specialization of diatoms from phago-mixotrophs to photoautotrophs.</title>
        <authorList>
            <person name="Ban H."/>
            <person name="Sato S."/>
            <person name="Yoshikawa S."/>
            <person name="Kazumasa Y."/>
            <person name="Nakamura Y."/>
            <person name="Ichinomiya M."/>
            <person name="Saitoh K."/>
            <person name="Sato N."/>
            <person name="Blanc-Mathieu R."/>
            <person name="Endo H."/>
            <person name="Kuwata A."/>
            <person name="Ogata H."/>
        </authorList>
    </citation>
    <scope>NUCLEOTIDE SEQUENCE</scope>
</reference>
<dbReference type="GO" id="GO:0016020">
    <property type="term" value="C:membrane"/>
    <property type="evidence" value="ECO:0007669"/>
    <property type="project" value="UniProtKB-SubCell"/>
</dbReference>
<comment type="subcellular location">
    <subcellularLocation>
        <location evidence="1">Membrane</location>
        <topology evidence="1">Multi-pass membrane protein</topology>
    </subcellularLocation>
</comment>
<dbReference type="PANTHER" id="PTHR24322:SF736">
    <property type="entry name" value="RETINOL DEHYDROGENASE 10"/>
    <property type="match status" value="1"/>
</dbReference>
<keyword evidence="7" id="KW-0443">Lipid metabolism</keyword>
<dbReference type="CDD" id="cd05339">
    <property type="entry name" value="17beta-HSDXI-like_SDR_c"/>
    <property type="match status" value="1"/>
</dbReference>
<evidence type="ECO:0000313" key="14">
    <source>
        <dbReference type="Proteomes" id="UP001165082"/>
    </source>
</evidence>
<dbReference type="AlphaFoldDB" id="A0A9W7DVL3"/>
<dbReference type="GO" id="GO:0052650">
    <property type="term" value="F:all-trans-retinol dehydrogenase (NADP+) activity"/>
    <property type="evidence" value="ECO:0007669"/>
    <property type="project" value="UniProtKB-ARBA"/>
</dbReference>
<evidence type="ECO:0000256" key="6">
    <source>
        <dbReference type="ARBA" id="ARBA00023002"/>
    </source>
</evidence>
<dbReference type="InterPro" id="IPR020904">
    <property type="entry name" value="Sc_DH/Rdtase_CS"/>
</dbReference>
<evidence type="ECO:0000256" key="4">
    <source>
        <dbReference type="ARBA" id="ARBA00022857"/>
    </source>
</evidence>
<proteinExistence type="inferred from homology"/>
<dbReference type="PANTHER" id="PTHR24322">
    <property type="entry name" value="PKSB"/>
    <property type="match status" value="1"/>
</dbReference>
<evidence type="ECO:0000256" key="9">
    <source>
        <dbReference type="ARBA" id="ARBA00059620"/>
    </source>
</evidence>
<dbReference type="InterPro" id="IPR036291">
    <property type="entry name" value="NAD(P)-bd_dom_sf"/>
</dbReference>
<organism evidence="13 14">
    <name type="scientific">Triparma retinervis</name>
    <dbReference type="NCBI Taxonomy" id="2557542"/>
    <lineage>
        <taxon>Eukaryota</taxon>
        <taxon>Sar</taxon>
        <taxon>Stramenopiles</taxon>
        <taxon>Ochrophyta</taxon>
        <taxon>Bolidophyceae</taxon>
        <taxon>Parmales</taxon>
        <taxon>Triparmaceae</taxon>
        <taxon>Triparma</taxon>
    </lineage>
</organism>
<comment type="similarity">
    <text evidence="2 12">Belongs to the short-chain dehydrogenases/reductases (SDR) family.</text>
</comment>
<dbReference type="SUPFAM" id="SSF51735">
    <property type="entry name" value="NAD(P)-binding Rossmann-fold domains"/>
    <property type="match status" value="1"/>
</dbReference>
<evidence type="ECO:0000256" key="10">
    <source>
        <dbReference type="ARBA" id="ARBA00068717"/>
    </source>
</evidence>
<protein>
    <recommendedName>
        <fullName evidence="10">Short-chain dehydrogenase/reductase 3</fullName>
    </recommendedName>
    <alternativeName>
        <fullName evidence="11">Retinal short-chain dehydrogenase/reductase 1</fullName>
    </alternativeName>
</protein>
<evidence type="ECO:0000256" key="5">
    <source>
        <dbReference type="ARBA" id="ARBA00022989"/>
    </source>
</evidence>
<dbReference type="Pfam" id="PF00106">
    <property type="entry name" value="adh_short"/>
    <property type="match status" value="1"/>
</dbReference>
<dbReference type="FunFam" id="3.40.50.720:FF:000131">
    <property type="entry name" value="Short-chain dehydrogenase/reductase 3"/>
    <property type="match status" value="1"/>
</dbReference>
<keyword evidence="5" id="KW-1133">Transmembrane helix</keyword>
<dbReference type="Gene3D" id="3.40.50.720">
    <property type="entry name" value="NAD(P)-binding Rossmann-like Domain"/>
    <property type="match status" value="1"/>
</dbReference>
<keyword evidence="4" id="KW-0521">NADP</keyword>
<comment type="function">
    <text evidence="9">Catalyzes the reduction of all-trans-retinal to all-trans-retinol in the presence of NADPH.</text>
</comment>
<dbReference type="Proteomes" id="UP001165082">
    <property type="component" value="Unassembled WGS sequence"/>
</dbReference>
<gene>
    <name evidence="13" type="ORF">TrRE_jg11409</name>
</gene>
<dbReference type="EMBL" id="BRXZ01000886">
    <property type="protein sequence ID" value="GMH56613.1"/>
    <property type="molecule type" value="Genomic_DNA"/>
</dbReference>
<sequence>MSLTQLSKRLCPYYTKCPLPGPLMALGAYVLWDTVKNFALDHLFPKDLSGQVAVITGAGSGIGRGIAVSLAKRGVKVALWDLNEKGMEETLEMVKEAGGEGAAYKVNVVYSTAKKVTADLGACTILINNAGIVTGKSILDVEDSKASLTLGVNTESHFWTVKAFLPHMISTNNGHIVTIASAAGLVGVAGLCDYCASKFGARGFNEALRLELRKMGKYGVHTMSVCPYFINTGMFDGVKTRFPFGLLLPILEPSYVVHKIVQGMRRRRTELRMPRLMYCSDLLHFIFPTYVKDFIFELIGFSNSMDEFKQTR</sequence>
<accession>A0A9W7DVL3</accession>
<dbReference type="OrthoDB" id="47007at2759"/>
<evidence type="ECO:0000256" key="3">
    <source>
        <dbReference type="ARBA" id="ARBA00022692"/>
    </source>
</evidence>
<evidence type="ECO:0000313" key="13">
    <source>
        <dbReference type="EMBL" id="GMH56613.1"/>
    </source>
</evidence>
<dbReference type="PRINTS" id="PR00080">
    <property type="entry name" value="SDRFAMILY"/>
</dbReference>
<evidence type="ECO:0000256" key="12">
    <source>
        <dbReference type="RuleBase" id="RU000363"/>
    </source>
</evidence>
<dbReference type="PRINTS" id="PR00081">
    <property type="entry name" value="GDHRDH"/>
</dbReference>
<keyword evidence="8" id="KW-0472">Membrane</keyword>
<dbReference type="InterPro" id="IPR002347">
    <property type="entry name" value="SDR_fam"/>
</dbReference>
<evidence type="ECO:0000256" key="1">
    <source>
        <dbReference type="ARBA" id="ARBA00004141"/>
    </source>
</evidence>
<keyword evidence="6" id="KW-0560">Oxidoreductase</keyword>
<name>A0A9W7DVL3_9STRA</name>
<evidence type="ECO:0000256" key="8">
    <source>
        <dbReference type="ARBA" id="ARBA00023136"/>
    </source>
</evidence>
<dbReference type="PROSITE" id="PS00061">
    <property type="entry name" value="ADH_SHORT"/>
    <property type="match status" value="1"/>
</dbReference>
<keyword evidence="14" id="KW-1185">Reference proteome</keyword>